<proteinExistence type="predicted"/>
<dbReference type="AlphaFoldDB" id="A0A6B0QRV3"/>
<comment type="caution">
    <text evidence="1">The sequence shown here is derived from an EMBL/GenBank/DDBJ whole genome shotgun (WGS) entry which is preliminary data.</text>
</comment>
<keyword evidence="2" id="KW-1185">Reference proteome</keyword>
<evidence type="ECO:0000313" key="2">
    <source>
        <dbReference type="Proteomes" id="UP000322234"/>
    </source>
</evidence>
<evidence type="ECO:0000313" key="1">
    <source>
        <dbReference type="EMBL" id="MXQ80315.1"/>
    </source>
</evidence>
<reference evidence="1" key="1">
    <citation type="submission" date="2019-10" db="EMBL/GenBank/DDBJ databases">
        <title>The sequence and de novo assembly of the wild yak genome.</title>
        <authorList>
            <person name="Liu Y."/>
        </authorList>
    </citation>
    <scope>NUCLEOTIDE SEQUENCE [LARGE SCALE GENOMIC DNA]</scope>
    <source>
        <strain evidence="1">WY2019</strain>
    </source>
</reference>
<gene>
    <name evidence="1" type="ORF">E5288_WYG006153</name>
</gene>
<sequence length="124" mass="13397">MRDSRSSGSYAFTPQMHSVRGQPCLPPVVSVRVCSDMASDASCTLSPGPSLRTGQDTDIISALFQEEKYELASNRKICHLELSFSSVGWPVLVNAVGQQYSISPVFLSGELSPFGNFFQDACGN</sequence>
<accession>A0A6B0QRV3</accession>
<name>A0A6B0QRV3_9CETA</name>
<organism evidence="1 2">
    <name type="scientific">Bos mutus</name>
    <name type="common">wild yak</name>
    <dbReference type="NCBI Taxonomy" id="72004"/>
    <lineage>
        <taxon>Eukaryota</taxon>
        <taxon>Metazoa</taxon>
        <taxon>Chordata</taxon>
        <taxon>Craniata</taxon>
        <taxon>Vertebrata</taxon>
        <taxon>Euteleostomi</taxon>
        <taxon>Mammalia</taxon>
        <taxon>Eutheria</taxon>
        <taxon>Laurasiatheria</taxon>
        <taxon>Artiodactyla</taxon>
        <taxon>Ruminantia</taxon>
        <taxon>Pecora</taxon>
        <taxon>Bovidae</taxon>
        <taxon>Bovinae</taxon>
        <taxon>Bos</taxon>
    </lineage>
</organism>
<dbReference type="EMBL" id="VBQZ03000004">
    <property type="protein sequence ID" value="MXQ80315.1"/>
    <property type="molecule type" value="Genomic_DNA"/>
</dbReference>
<dbReference type="Proteomes" id="UP000322234">
    <property type="component" value="Unassembled WGS sequence"/>
</dbReference>
<protein>
    <submittedName>
        <fullName evidence="1">Uncharacterized protein</fullName>
    </submittedName>
</protein>